<evidence type="ECO:0000313" key="3">
    <source>
        <dbReference type="Proteomes" id="UP000622797"/>
    </source>
</evidence>
<feature type="compositionally biased region" description="Basic and acidic residues" evidence="1">
    <location>
        <begin position="240"/>
        <end position="250"/>
    </location>
</feature>
<feature type="compositionally biased region" description="Basic and acidic residues" evidence="1">
    <location>
        <begin position="291"/>
        <end position="302"/>
    </location>
</feature>
<gene>
    <name evidence="2" type="ORF">FSARC_6544</name>
</gene>
<accession>A0A8H4TX96</accession>
<proteinExistence type="predicted"/>
<feature type="compositionally biased region" description="Polar residues" evidence="1">
    <location>
        <begin position="224"/>
        <end position="234"/>
    </location>
</feature>
<dbReference type="EMBL" id="JABEXW010000333">
    <property type="protein sequence ID" value="KAF4965678.1"/>
    <property type="molecule type" value="Genomic_DNA"/>
</dbReference>
<keyword evidence="3" id="KW-1185">Reference proteome</keyword>
<reference evidence="2" key="1">
    <citation type="journal article" date="2020" name="BMC Genomics">
        <title>Correction to: Identification and distribution of gene clusters required for synthesis of sphingolipid metabolism inhibitors in diverse species of the filamentous fungus Fusarium.</title>
        <authorList>
            <person name="Kim H.S."/>
            <person name="Lohmar J.M."/>
            <person name="Busman M."/>
            <person name="Brown D.W."/>
            <person name="Naumann T.A."/>
            <person name="Divon H.H."/>
            <person name="Lysoe E."/>
            <person name="Uhlig S."/>
            <person name="Proctor R.H."/>
        </authorList>
    </citation>
    <scope>NUCLEOTIDE SEQUENCE</scope>
    <source>
        <strain evidence="2">NRRL 20472</strain>
    </source>
</reference>
<evidence type="ECO:0000256" key="1">
    <source>
        <dbReference type="SAM" id="MobiDB-lite"/>
    </source>
</evidence>
<feature type="compositionally biased region" description="Polar residues" evidence="1">
    <location>
        <begin position="277"/>
        <end position="287"/>
    </location>
</feature>
<feature type="region of interest" description="Disordered" evidence="1">
    <location>
        <begin position="135"/>
        <end position="338"/>
    </location>
</feature>
<dbReference type="OrthoDB" id="5103710at2759"/>
<protein>
    <submittedName>
        <fullName evidence="2">Uncharacterized protein</fullName>
    </submittedName>
</protein>
<dbReference type="Proteomes" id="UP000622797">
    <property type="component" value="Unassembled WGS sequence"/>
</dbReference>
<evidence type="ECO:0000313" key="2">
    <source>
        <dbReference type="EMBL" id="KAF4965678.1"/>
    </source>
</evidence>
<feature type="compositionally biased region" description="Polar residues" evidence="1">
    <location>
        <begin position="161"/>
        <end position="170"/>
    </location>
</feature>
<reference evidence="2" key="2">
    <citation type="submission" date="2020-05" db="EMBL/GenBank/DDBJ databases">
        <authorList>
            <person name="Kim H.-S."/>
            <person name="Proctor R.H."/>
            <person name="Brown D.W."/>
        </authorList>
    </citation>
    <scope>NUCLEOTIDE SEQUENCE</scope>
    <source>
        <strain evidence="2">NRRL 20472</strain>
    </source>
</reference>
<feature type="compositionally biased region" description="Acidic residues" evidence="1">
    <location>
        <begin position="143"/>
        <end position="152"/>
    </location>
</feature>
<comment type="caution">
    <text evidence="2">The sequence shown here is derived from an EMBL/GenBank/DDBJ whole genome shotgun (WGS) entry which is preliminary data.</text>
</comment>
<name>A0A8H4TX96_9HYPO</name>
<sequence length="455" mass="51293">MDDYNFNPQDWAYATGTLAFECSSISHEIENEAYPATANQNVKRVLGFYDVMRDSVAIGDACRKELYKFLKEEKWNNGRKEKTRYFPKWLVVAAMWPESSTVKDLADVMSDYWGVKFPGTEAFYLGASLDAKEEKEKFKGEVPEEETEDEDDDKKSKSKANKTGVTTPKKTTNKHKSPKIVVVSSSESDDEERTNKNGNAKENIDHEGDQENSDHEDDPKPKNVTPQRKGQQLSPAPKRKASDDKANQHKDVKKKNNSKASGLMEGCTRVVRATKYQGRQPSTSSTTKKLRVSDDKAHEQKDAKKKKSNKALKNLCDETSSDEEPFIPASERRTLSLRPTSIDDDDLAALMKQHIDAAVGPLRRQVEELQDENEKLLLEAGECNSPSVGSDVSKLHDLILENQKDVRQFMKDSVDQHTKTRSLVKKAINEIREVPNKAVIAMTEATEEDEDVSSE</sequence>
<organism evidence="2 3">
    <name type="scientific">Fusarium sarcochroum</name>
    <dbReference type="NCBI Taxonomy" id="1208366"/>
    <lineage>
        <taxon>Eukaryota</taxon>
        <taxon>Fungi</taxon>
        <taxon>Dikarya</taxon>
        <taxon>Ascomycota</taxon>
        <taxon>Pezizomycotina</taxon>
        <taxon>Sordariomycetes</taxon>
        <taxon>Hypocreomycetidae</taxon>
        <taxon>Hypocreales</taxon>
        <taxon>Nectriaceae</taxon>
        <taxon>Fusarium</taxon>
        <taxon>Fusarium lateritium species complex</taxon>
    </lineage>
</organism>
<feature type="compositionally biased region" description="Basic and acidic residues" evidence="1">
    <location>
        <begin position="202"/>
        <end position="221"/>
    </location>
</feature>
<dbReference type="AlphaFoldDB" id="A0A8H4TX96"/>